<dbReference type="PANTHER" id="PTHR43727">
    <property type="entry name" value="DIAMINOPIMELATE DECARBOXYLASE"/>
    <property type="match status" value="1"/>
</dbReference>
<feature type="binding site" evidence="12">
    <location>
        <position position="252"/>
    </location>
    <ligand>
        <name>pyridoxal 5'-phosphate</name>
        <dbReference type="ChEBI" id="CHEBI:597326"/>
    </ligand>
</feature>
<evidence type="ECO:0000256" key="10">
    <source>
        <dbReference type="ARBA" id="ARBA00066427"/>
    </source>
</evidence>
<dbReference type="CDD" id="cd06828">
    <property type="entry name" value="PLPDE_III_DapDC"/>
    <property type="match status" value="1"/>
</dbReference>
<feature type="binding site" evidence="12">
    <location>
        <position position="359"/>
    </location>
    <ligand>
        <name>substrate</name>
    </ligand>
</feature>
<evidence type="ECO:0000256" key="8">
    <source>
        <dbReference type="ARBA" id="ARBA00060643"/>
    </source>
</evidence>
<dbReference type="AlphaFoldDB" id="A0A4Q1HGU1"/>
<evidence type="ECO:0000256" key="7">
    <source>
        <dbReference type="ARBA" id="ARBA00050464"/>
    </source>
</evidence>
<proteinExistence type="inferred from homology"/>
<organism evidence="17 18">
    <name type="scientific">Achromobacter aloeverae</name>
    <dbReference type="NCBI Taxonomy" id="1750518"/>
    <lineage>
        <taxon>Bacteria</taxon>
        <taxon>Pseudomonadati</taxon>
        <taxon>Pseudomonadota</taxon>
        <taxon>Betaproteobacteria</taxon>
        <taxon>Burkholderiales</taxon>
        <taxon>Alcaligenaceae</taxon>
        <taxon>Achromobacter</taxon>
    </lineage>
</organism>
<dbReference type="UniPathway" id="UPA00034">
    <property type="reaction ID" value="UER00027"/>
</dbReference>
<feature type="binding site" evidence="12">
    <location>
        <position position="386"/>
    </location>
    <ligand>
        <name>pyridoxal 5'-phosphate</name>
        <dbReference type="ChEBI" id="CHEBI:597326"/>
    </ligand>
</feature>
<keyword evidence="18" id="KW-1185">Reference proteome</keyword>
<dbReference type="FunFam" id="2.40.37.10:FF:000003">
    <property type="entry name" value="Diaminopimelate decarboxylase"/>
    <property type="match status" value="1"/>
</dbReference>
<feature type="modified residue" description="N6-(pyridoxal phosphate)lysine" evidence="12 13">
    <location>
        <position position="73"/>
    </location>
</feature>
<gene>
    <name evidence="12 17" type="primary">lysA</name>
    <name evidence="17" type="ORF">C7R54_17450</name>
</gene>
<sequence length="430" mass="46067">MTASLPRRAQPAGYPHFHVKDGSLYAEEVPLQVLADRLGTPLYVYSRAALHAAWESYRSATAGRDVLICYGMKANSNLAVLKEFARLGAGFDIVSGGELKRVLTVGADPAKVVFSGVGKQAWEMQAALEAGVKCFNVESEAELHLLSDVAVSIGKKAPVSLRVNPDVDAGTHPYISTGLKENKFGIAIENALDAYRTAASLPGLQVVGVDCHIGSQITEVSPYLDALDKLLNLIDALAGAGIAIEHLDLGGGLGITYVDETPLAPKALLDQVYARLEARKLAHLKLVMEPGRSLVGNAGLLLTTVQFLKHGETHNFAIVDAAMNDLLRPTLYDAWHGLLPLHQRAGATVEYDVVGPVCESGDWLARKRALAVEQGDVLAVESAGAYGMVMASNYNTRPRAAEVMVDGAEYHVIRKRESVEDLLRGESTLP</sequence>
<dbReference type="PROSITE" id="PS00879">
    <property type="entry name" value="ODR_DC_2_2"/>
    <property type="match status" value="1"/>
</dbReference>
<dbReference type="NCBIfam" id="TIGR01048">
    <property type="entry name" value="lysA"/>
    <property type="match status" value="1"/>
</dbReference>
<evidence type="ECO:0000256" key="4">
    <source>
        <dbReference type="ARBA" id="ARBA00022898"/>
    </source>
</evidence>
<comment type="cofactor">
    <cofactor evidence="1 12 13 14">
        <name>pyridoxal 5'-phosphate</name>
        <dbReference type="ChEBI" id="CHEBI:597326"/>
    </cofactor>
</comment>
<dbReference type="OrthoDB" id="9802241at2"/>
<dbReference type="HAMAP" id="MF_02120">
    <property type="entry name" value="LysA"/>
    <property type="match status" value="1"/>
</dbReference>
<dbReference type="PANTHER" id="PTHR43727:SF2">
    <property type="entry name" value="GROUP IV DECARBOXYLASE"/>
    <property type="match status" value="1"/>
</dbReference>
<evidence type="ECO:0000256" key="9">
    <source>
        <dbReference type="ARBA" id="ARBA00060983"/>
    </source>
</evidence>
<evidence type="ECO:0000256" key="13">
    <source>
        <dbReference type="PIRSR" id="PIRSR600183-50"/>
    </source>
</evidence>
<protein>
    <recommendedName>
        <fullName evidence="11 12">Diaminopimelate decarboxylase</fullName>
        <shortName evidence="12">DAP decarboxylase</shortName>
        <shortName evidence="12">DAPDC</shortName>
        <ecNumber evidence="10 12">4.1.1.20</ecNumber>
    </recommendedName>
</protein>
<keyword evidence="5 12" id="KW-0457">Lysine biosynthesis</keyword>
<evidence type="ECO:0000256" key="5">
    <source>
        <dbReference type="ARBA" id="ARBA00023154"/>
    </source>
</evidence>
<keyword evidence="6 12" id="KW-0456">Lyase</keyword>
<name>A0A4Q1HGU1_9BURK</name>
<feature type="binding site" evidence="12">
    <location>
        <begin position="289"/>
        <end position="292"/>
    </location>
    <ligand>
        <name>pyridoxal 5'-phosphate</name>
        <dbReference type="ChEBI" id="CHEBI:597326"/>
    </ligand>
</feature>
<dbReference type="GO" id="GO:0009089">
    <property type="term" value="P:lysine biosynthetic process via diaminopimelate"/>
    <property type="evidence" value="ECO:0007669"/>
    <property type="project" value="UniProtKB-UniRule"/>
</dbReference>
<feature type="domain" description="Orn/DAP/Arg decarboxylase 2 C-terminal" evidence="15">
    <location>
        <begin position="43"/>
        <end position="384"/>
    </location>
</feature>
<evidence type="ECO:0000259" key="15">
    <source>
        <dbReference type="Pfam" id="PF00278"/>
    </source>
</evidence>
<feature type="domain" description="Orn/DAP/Arg decarboxylase 2 N-terminal" evidence="16">
    <location>
        <begin position="50"/>
        <end position="295"/>
    </location>
</feature>
<evidence type="ECO:0000259" key="16">
    <source>
        <dbReference type="Pfam" id="PF02784"/>
    </source>
</evidence>
<dbReference type="InterPro" id="IPR022657">
    <property type="entry name" value="De-COase2_CS"/>
</dbReference>
<evidence type="ECO:0000313" key="18">
    <source>
        <dbReference type="Proteomes" id="UP000290849"/>
    </source>
</evidence>
<dbReference type="SUPFAM" id="SSF51419">
    <property type="entry name" value="PLP-binding barrel"/>
    <property type="match status" value="1"/>
</dbReference>
<feature type="active site" description="Proton donor" evidence="13">
    <location>
        <position position="358"/>
    </location>
</feature>
<dbReference type="RefSeq" id="WP_129151712.1">
    <property type="nucleotide sequence ID" value="NZ_JBHSDO010000012.1"/>
</dbReference>
<comment type="pathway">
    <text evidence="8 12 14">Amino-acid biosynthesis; L-lysine biosynthesis via DAP pathway; L-lysine from DL-2,6-diaminopimelate: step 1/1.</text>
</comment>
<evidence type="ECO:0000256" key="14">
    <source>
        <dbReference type="RuleBase" id="RU003738"/>
    </source>
</evidence>
<keyword evidence="3 12" id="KW-0210">Decarboxylase</keyword>
<dbReference type="Gene3D" id="3.20.20.10">
    <property type="entry name" value="Alanine racemase"/>
    <property type="match status" value="1"/>
</dbReference>
<dbReference type="EC" id="4.1.1.20" evidence="10 12"/>
<evidence type="ECO:0000256" key="6">
    <source>
        <dbReference type="ARBA" id="ARBA00023239"/>
    </source>
</evidence>
<dbReference type="InterPro" id="IPR000183">
    <property type="entry name" value="Orn/DAP/Arg_de-COase"/>
</dbReference>
<dbReference type="GO" id="GO:0030170">
    <property type="term" value="F:pyridoxal phosphate binding"/>
    <property type="evidence" value="ECO:0007669"/>
    <property type="project" value="UniProtKB-UniRule"/>
</dbReference>
<comment type="subunit">
    <text evidence="12">Homodimer.</text>
</comment>
<dbReference type="Proteomes" id="UP000290849">
    <property type="component" value="Unassembled WGS sequence"/>
</dbReference>
<dbReference type="InterPro" id="IPR029066">
    <property type="entry name" value="PLP-binding_barrel"/>
</dbReference>
<reference evidence="17 18" key="1">
    <citation type="journal article" date="2017" name="Int. J. Syst. Evol. Microbiol.">
        <title>Achromobacter aloeverae sp. nov., isolated from the root of Aloe vera (L.) Burm.f.</title>
        <authorList>
            <person name="Kuncharoen N."/>
            <person name="Muramatsu Y."/>
            <person name="Shibata C."/>
            <person name="Kamakura Y."/>
            <person name="Nakagawa Y."/>
            <person name="Tanasupawat S."/>
        </authorList>
    </citation>
    <scope>NUCLEOTIDE SEQUENCE [LARGE SCALE GENOMIC DNA]</scope>
    <source>
        <strain evidence="17 18">AVA-1</strain>
    </source>
</reference>
<dbReference type="InterPro" id="IPR002986">
    <property type="entry name" value="DAP_deCOOHase_LysA"/>
</dbReference>
<dbReference type="InterPro" id="IPR009006">
    <property type="entry name" value="Ala_racemase/Decarboxylase_C"/>
</dbReference>
<feature type="binding site" evidence="12">
    <location>
        <position position="386"/>
    </location>
    <ligand>
        <name>substrate</name>
    </ligand>
</feature>
<dbReference type="PRINTS" id="PR01179">
    <property type="entry name" value="ODADCRBXLASE"/>
</dbReference>
<evidence type="ECO:0000313" key="17">
    <source>
        <dbReference type="EMBL" id="RXN86712.1"/>
    </source>
</evidence>
<accession>A0A4Q1HGU1</accession>
<evidence type="ECO:0000256" key="2">
    <source>
        <dbReference type="ARBA" id="ARBA00022605"/>
    </source>
</evidence>
<dbReference type="PRINTS" id="PR01181">
    <property type="entry name" value="DAPDCRBXLASE"/>
</dbReference>
<dbReference type="Pfam" id="PF00278">
    <property type="entry name" value="Orn_DAP_Arg_deC"/>
    <property type="match status" value="1"/>
</dbReference>
<comment type="catalytic activity">
    <reaction evidence="7 12 14">
        <text>meso-2,6-diaminopimelate + H(+) = L-lysine + CO2</text>
        <dbReference type="Rhea" id="RHEA:15101"/>
        <dbReference type="ChEBI" id="CHEBI:15378"/>
        <dbReference type="ChEBI" id="CHEBI:16526"/>
        <dbReference type="ChEBI" id="CHEBI:32551"/>
        <dbReference type="ChEBI" id="CHEBI:57791"/>
        <dbReference type="EC" id="4.1.1.20"/>
    </reaction>
</comment>
<dbReference type="EMBL" id="PYAL01000005">
    <property type="protein sequence ID" value="RXN86712.1"/>
    <property type="molecule type" value="Genomic_DNA"/>
</dbReference>
<comment type="similarity">
    <text evidence="9 12">Belongs to the Orn/Lys/Arg decarboxylase class-II family. LysA subfamily.</text>
</comment>
<comment type="caution">
    <text evidence="17">The sequence shown here is derived from an EMBL/GenBank/DDBJ whole genome shotgun (WGS) entry which is preliminary data.</text>
</comment>
<evidence type="ECO:0000256" key="11">
    <source>
        <dbReference type="ARBA" id="ARBA00074972"/>
    </source>
</evidence>
<dbReference type="Pfam" id="PF02784">
    <property type="entry name" value="Orn_Arg_deC_N"/>
    <property type="match status" value="1"/>
</dbReference>
<feature type="binding site" evidence="12">
    <location>
        <position position="328"/>
    </location>
    <ligand>
        <name>substrate</name>
    </ligand>
</feature>
<keyword evidence="2 12" id="KW-0028">Amino-acid biosynthesis</keyword>
<feature type="binding site" evidence="12">
    <location>
        <position position="332"/>
    </location>
    <ligand>
        <name>substrate</name>
    </ligand>
</feature>
<feature type="binding site" evidence="12">
    <location>
        <position position="292"/>
    </location>
    <ligand>
        <name>substrate</name>
    </ligand>
</feature>
<keyword evidence="4 12" id="KW-0663">Pyridoxal phosphate</keyword>
<comment type="function">
    <text evidence="12">Specifically catalyzes the decarboxylation of meso-diaminopimelate (meso-DAP) to L-lysine.</text>
</comment>
<dbReference type="SUPFAM" id="SSF50621">
    <property type="entry name" value="Alanine racemase C-terminal domain-like"/>
    <property type="match status" value="1"/>
</dbReference>
<evidence type="ECO:0000256" key="3">
    <source>
        <dbReference type="ARBA" id="ARBA00022793"/>
    </source>
</evidence>
<dbReference type="InterPro" id="IPR022643">
    <property type="entry name" value="De-COase2_C"/>
</dbReference>
<dbReference type="InterPro" id="IPR022644">
    <property type="entry name" value="De-COase2_N"/>
</dbReference>
<dbReference type="Gene3D" id="2.40.37.10">
    <property type="entry name" value="Lyase, Ornithine Decarboxylase, Chain A, domain 1"/>
    <property type="match status" value="1"/>
</dbReference>
<dbReference type="FunFam" id="3.20.20.10:FF:000003">
    <property type="entry name" value="Diaminopimelate decarboxylase"/>
    <property type="match status" value="1"/>
</dbReference>
<evidence type="ECO:0000256" key="12">
    <source>
        <dbReference type="HAMAP-Rule" id="MF_02120"/>
    </source>
</evidence>
<evidence type="ECO:0000256" key="1">
    <source>
        <dbReference type="ARBA" id="ARBA00001933"/>
    </source>
</evidence>
<dbReference type="GO" id="GO:0008836">
    <property type="term" value="F:diaminopimelate decarboxylase activity"/>
    <property type="evidence" value="ECO:0007669"/>
    <property type="project" value="UniProtKB-UniRule"/>
</dbReference>